<comment type="function">
    <text evidence="1 10">Catalyzes the reversible adenylation of nicotinate mononucleotide (NaMN) to nicotinic acid adenine dinucleotide (NaAD).</text>
</comment>
<keyword evidence="8 10" id="KW-0520">NAD</keyword>
<evidence type="ECO:0000256" key="5">
    <source>
        <dbReference type="ARBA" id="ARBA00022695"/>
    </source>
</evidence>
<protein>
    <recommendedName>
        <fullName evidence="10">Probable nicotinate-nucleotide adenylyltransferase</fullName>
        <ecNumber evidence="10">2.7.7.18</ecNumber>
    </recommendedName>
    <alternativeName>
        <fullName evidence="10">Deamido-NAD(+) diphosphorylase</fullName>
    </alternativeName>
    <alternativeName>
        <fullName evidence="10">Deamido-NAD(+) pyrophosphorylase</fullName>
    </alternativeName>
    <alternativeName>
        <fullName evidence="10">Nicotinate mononucleotide adenylyltransferase</fullName>
        <shortName evidence="10">NaMN adenylyltransferase</shortName>
    </alternativeName>
</protein>
<dbReference type="SUPFAM" id="SSF52374">
    <property type="entry name" value="Nucleotidylyl transferase"/>
    <property type="match status" value="1"/>
</dbReference>
<proteinExistence type="inferred from homology"/>
<dbReference type="PANTHER" id="PTHR39321">
    <property type="entry name" value="NICOTINATE-NUCLEOTIDE ADENYLYLTRANSFERASE-RELATED"/>
    <property type="match status" value="1"/>
</dbReference>
<evidence type="ECO:0000256" key="1">
    <source>
        <dbReference type="ARBA" id="ARBA00002324"/>
    </source>
</evidence>
<dbReference type="Pfam" id="PF01467">
    <property type="entry name" value="CTP_transf_like"/>
    <property type="match status" value="1"/>
</dbReference>
<dbReference type="Proteomes" id="UP000713904">
    <property type="component" value="Unassembled WGS sequence"/>
</dbReference>
<keyword evidence="5 10" id="KW-0548">Nucleotidyltransferase</keyword>
<keyword evidence="3 10" id="KW-0662">Pyridine nucleotide biosynthesis</keyword>
<evidence type="ECO:0000313" key="12">
    <source>
        <dbReference type="EMBL" id="MBC2576072.1"/>
    </source>
</evidence>
<dbReference type="NCBIfam" id="TIGR00125">
    <property type="entry name" value="cyt_tran_rel"/>
    <property type="match status" value="1"/>
</dbReference>
<keyword evidence="13" id="KW-1185">Reference proteome</keyword>
<dbReference type="RefSeq" id="WP_185624077.1">
    <property type="nucleotide sequence ID" value="NZ_JABGBW010000002.1"/>
</dbReference>
<evidence type="ECO:0000256" key="7">
    <source>
        <dbReference type="ARBA" id="ARBA00022840"/>
    </source>
</evidence>
<evidence type="ECO:0000256" key="3">
    <source>
        <dbReference type="ARBA" id="ARBA00022642"/>
    </source>
</evidence>
<dbReference type="HAMAP" id="MF_00244">
    <property type="entry name" value="NaMN_adenylyltr"/>
    <property type="match status" value="1"/>
</dbReference>
<keyword evidence="6 10" id="KW-0547">Nucleotide-binding</keyword>
<dbReference type="NCBIfam" id="TIGR00482">
    <property type="entry name" value="nicotinate (nicotinamide) nucleotide adenylyltransferase"/>
    <property type="match status" value="1"/>
</dbReference>
<evidence type="ECO:0000256" key="8">
    <source>
        <dbReference type="ARBA" id="ARBA00023027"/>
    </source>
</evidence>
<dbReference type="CDD" id="cd02165">
    <property type="entry name" value="NMNAT"/>
    <property type="match status" value="1"/>
</dbReference>
<evidence type="ECO:0000313" key="13">
    <source>
        <dbReference type="Proteomes" id="UP000713904"/>
    </source>
</evidence>
<dbReference type="EMBL" id="JABGBW010000002">
    <property type="protein sequence ID" value="MBC2576072.1"/>
    <property type="molecule type" value="Genomic_DNA"/>
</dbReference>
<sequence>MLLDERLEISHRRNLEKINSFIDSSEKMKLGIMGGTFNPIHNAHLATAEFIRDKYNLDKVVFIPTGDPPHKKNVLDKKHRYNMVVLSTLKNDDFFVSDYEIFSDRGQNYTIDTLRYISKTYKNEDLYFITGSDAINQMETWKDFEENFKLAKVIGAIRPGIGMLETQENVERYRELYKADIDIVYVPSLEISSTYIRSRVKGKRSIKYLVPGRVEEYIKMYDLYGGVLR</sequence>
<dbReference type="InterPro" id="IPR005248">
    <property type="entry name" value="NadD/NMNAT"/>
</dbReference>
<keyword evidence="4 10" id="KW-0808">Transferase</keyword>
<dbReference type="PANTHER" id="PTHR39321:SF3">
    <property type="entry name" value="PHOSPHOPANTETHEINE ADENYLYLTRANSFERASE"/>
    <property type="match status" value="1"/>
</dbReference>
<evidence type="ECO:0000256" key="4">
    <source>
        <dbReference type="ARBA" id="ARBA00022679"/>
    </source>
</evidence>
<dbReference type="InterPro" id="IPR004821">
    <property type="entry name" value="Cyt_trans-like"/>
</dbReference>
<feature type="domain" description="Cytidyltransferase-like" evidence="11">
    <location>
        <begin position="32"/>
        <end position="199"/>
    </location>
</feature>
<accession>A0ABR6TKZ7</accession>
<dbReference type="NCBIfam" id="NF000840">
    <property type="entry name" value="PRK00071.1-3"/>
    <property type="match status" value="1"/>
</dbReference>
<dbReference type="Gene3D" id="3.40.50.620">
    <property type="entry name" value="HUPs"/>
    <property type="match status" value="1"/>
</dbReference>
<name>A0ABR6TKZ7_9FIRM</name>
<evidence type="ECO:0000256" key="2">
    <source>
        <dbReference type="ARBA" id="ARBA00005019"/>
    </source>
</evidence>
<evidence type="ECO:0000256" key="9">
    <source>
        <dbReference type="ARBA" id="ARBA00048721"/>
    </source>
</evidence>
<comment type="pathway">
    <text evidence="2 10">Cofactor biosynthesis; NAD(+) biosynthesis; deamido-NAD(+) from nicotinate D-ribonucleotide: step 1/1.</text>
</comment>
<reference evidence="12 13" key="1">
    <citation type="submission" date="2020-05" db="EMBL/GenBank/DDBJ databases">
        <title>Draft genome of xy-202 and genomic insight in genome of the genus Peptostreptococcus.</title>
        <authorList>
            <person name="Zhang Z."/>
        </authorList>
    </citation>
    <scope>NUCLEOTIDE SEQUENCE [LARGE SCALE GENOMIC DNA]</scope>
    <source>
        <strain evidence="12 13">DSM 27025</strain>
    </source>
</reference>
<dbReference type="EC" id="2.7.7.18" evidence="10"/>
<evidence type="ECO:0000256" key="10">
    <source>
        <dbReference type="HAMAP-Rule" id="MF_00244"/>
    </source>
</evidence>
<dbReference type="InterPro" id="IPR014729">
    <property type="entry name" value="Rossmann-like_a/b/a_fold"/>
</dbReference>
<comment type="catalytic activity">
    <reaction evidence="9 10">
        <text>nicotinate beta-D-ribonucleotide + ATP + H(+) = deamido-NAD(+) + diphosphate</text>
        <dbReference type="Rhea" id="RHEA:22860"/>
        <dbReference type="ChEBI" id="CHEBI:15378"/>
        <dbReference type="ChEBI" id="CHEBI:30616"/>
        <dbReference type="ChEBI" id="CHEBI:33019"/>
        <dbReference type="ChEBI" id="CHEBI:57502"/>
        <dbReference type="ChEBI" id="CHEBI:58437"/>
        <dbReference type="EC" id="2.7.7.18"/>
    </reaction>
</comment>
<evidence type="ECO:0000256" key="6">
    <source>
        <dbReference type="ARBA" id="ARBA00022741"/>
    </source>
</evidence>
<keyword evidence="7 10" id="KW-0067">ATP-binding</keyword>
<comment type="similarity">
    <text evidence="10">Belongs to the NadD family.</text>
</comment>
<evidence type="ECO:0000259" key="11">
    <source>
        <dbReference type="Pfam" id="PF01467"/>
    </source>
</evidence>
<comment type="caution">
    <text evidence="12">The sequence shown here is derived from an EMBL/GenBank/DDBJ whole genome shotgun (WGS) entry which is preliminary data.</text>
</comment>
<dbReference type="GO" id="GO:0004515">
    <property type="term" value="F:nicotinate-nucleotide adenylyltransferase activity"/>
    <property type="evidence" value="ECO:0007669"/>
    <property type="project" value="UniProtKB-EC"/>
</dbReference>
<organism evidence="12 13">
    <name type="scientific">Peptostreptococcus canis</name>
    <dbReference type="NCBI Taxonomy" id="1159213"/>
    <lineage>
        <taxon>Bacteria</taxon>
        <taxon>Bacillati</taxon>
        <taxon>Bacillota</taxon>
        <taxon>Clostridia</taxon>
        <taxon>Peptostreptococcales</taxon>
        <taxon>Peptostreptococcaceae</taxon>
        <taxon>Peptostreptococcus</taxon>
    </lineage>
</organism>
<gene>
    <name evidence="10" type="primary">nadD</name>
    <name evidence="12" type="ORF">HLB29_05170</name>
</gene>